<gene>
    <name evidence="2" type="ORF">GCM10023095_03120</name>
</gene>
<dbReference type="NCBIfam" id="TIGR01558">
    <property type="entry name" value="sm_term_P27"/>
    <property type="match status" value="1"/>
</dbReference>
<feature type="region of interest" description="Disordered" evidence="1">
    <location>
        <begin position="1"/>
        <end position="31"/>
    </location>
</feature>
<sequence length="161" mass="17179">MAGKAAVPGRGRRPKPTEKKLLAGNPGKRALNHEAPTFTSVAGVSCPDWLAEDELASTMWDMLIAELCGAQVLCLTDIHNLEAFCAAYSRWRQAEREIAMHGLVVAGATGGPIKNPACTVVNESLRQMTTFGSLLGLDPSSRSRLIGGGKKKGEANPFNEF</sequence>
<protein>
    <submittedName>
        <fullName evidence="2">Phage terminase small subunit P27 family</fullName>
    </submittedName>
</protein>
<comment type="caution">
    <text evidence="2">The sequence shown here is derived from an EMBL/GenBank/DDBJ whole genome shotgun (WGS) entry which is preliminary data.</text>
</comment>
<dbReference type="Pfam" id="PF05119">
    <property type="entry name" value="Terminase_4"/>
    <property type="match status" value="1"/>
</dbReference>
<keyword evidence="3" id="KW-1185">Reference proteome</keyword>
<organism evidence="2 3">
    <name type="scientific">Pseudaeromonas paramecii</name>
    <dbReference type="NCBI Taxonomy" id="2138166"/>
    <lineage>
        <taxon>Bacteria</taxon>
        <taxon>Pseudomonadati</taxon>
        <taxon>Pseudomonadota</taxon>
        <taxon>Gammaproteobacteria</taxon>
        <taxon>Aeromonadales</taxon>
        <taxon>Aeromonadaceae</taxon>
        <taxon>Pseudaeromonas</taxon>
    </lineage>
</organism>
<dbReference type="EMBL" id="BAABFC010000001">
    <property type="protein sequence ID" value="GAA4493250.1"/>
    <property type="molecule type" value="Genomic_DNA"/>
</dbReference>
<accession>A0ABP8PY04</accession>
<evidence type="ECO:0000313" key="2">
    <source>
        <dbReference type="EMBL" id="GAA4493250.1"/>
    </source>
</evidence>
<evidence type="ECO:0000313" key="3">
    <source>
        <dbReference type="Proteomes" id="UP001501321"/>
    </source>
</evidence>
<reference evidence="3" key="1">
    <citation type="journal article" date="2019" name="Int. J. Syst. Evol. Microbiol.">
        <title>The Global Catalogue of Microorganisms (GCM) 10K type strain sequencing project: providing services to taxonomists for standard genome sequencing and annotation.</title>
        <authorList>
            <consortium name="The Broad Institute Genomics Platform"/>
            <consortium name="The Broad Institute Genome Sequencing Center for Infectious Disease"/>
            <person name="Wu L."/>
            <person name="Ma J."/>
        </authorList>
    </citation>
    <scope>NUCLEOTIDE SEQUENCE [LARGE SCALE GENOMIC DNA]</scope>
    <source>
        <strain evidence="3">JCM 32226</strain>
    </source>
</reference>
<evidence type="ECO:0000256" key="1">
    <source>
        <dbReference type="SAM" id="MobiDB-lite"/>
    </source>
</evidence>
<proteinExistence type="predicted"/>
<dbReference type="Proteomes" id="UP001501321">
    <property type="component" value="Unassembled WGS sequence"/>
</dbReference>
<name>A0ABP8PY04_9GAMM</name>
<dbReference type="RefSeq" id="WP_345009372.1">
    <property type="nucleotide sequence ID" value="NZ_BAABFC010000001.1"/>
</dbReference>
<dbReference type="InterPro" id="IPR006448">
    <property type="entry name" value="Phage_term_ssu_P27"/>
</dbReference>